<evidence type="ECO:0000313" key="13">
    <source>
        <dbReference type="RefSeq" id="XP_019621599.1"/>
    </source>
</evidence>
<feature type="repeat" description="ANK" evidence="4">
    <location>
        <begin position="509"/>
        <end position="541"/>
    </location>
</feature>
<dbReference type="RefSeq" id="XP_019621601.1">
    <property type="nucleotide sequence ID" value="XM_019766042.1"/>
</dbReference>
<name>A0A6P4XY82_BRABE</name>
<feature type="repeat" description="ANK" evidence="4">
    <location>
        <begin position="641"/>
        <end position="673"/>
    </location>
</feature>
<sequence length="1331" mass="146400">MAHSLLQGKRFYCREWAFNKLLHSLENRQAAKTCGALVMGGPGSGKTALSTELVWPTNKDGKQRILHRRLLAYHFCQAHDVRTLSVAEFVLRLVEQLSKSLEIEEYAEKVKDPAIQAVLQPAQVELSPDEAFKRGVLLPLLGINPPTHNCFILVDSVDESYLLETDDKTEGSKTIAELLARHHELFPPWCLLVCSSRKQSKSVNRLFTGFRKVSLDDLRKSHAVRDVQQYILARLDNEEALRVHLNRDTAEMLNQLHIKSNGCFLYLEKVLDGVAENFIMLREIKDIPGTLNGLYLWLCQRLFVKRQFVKIQPILNVMLAARKPLTEMELFDCAWTRNTALTLEEFQRRMDLMSRILLTGRGNTCILFHHSFAEWLLDVKHCTQKYLCNAAEGHGMLAMKYTLFARSLAPVEVQEFAAHLVKSNLVPPLESYHLALWLIWSGAPVKDSLQDGCPLNKRVTNLLLTSGACADGSPQHGKCRTLSNRSREEEDSVREMLENGATINQVDANGRTLLCNAAYHGNLQICEMLIARGADLEVEDKSGQTALNLGARQGHEQIVRTLLRHGANPNHMDHDGWTPLRSASWGGQGGVVSALLQAGASVDFADTDRRTALRAASWGGHEEVVSKLLEHGADVNKADNEGRTALIAAAYMGHKEIVEHLLNHGAEIDHEDSDRRTALSVAALCVPASQGHADVVELLIDRGANVNHEDKEGMTPLLVAAYENHTDVIELLLENDADVDHSDNNGRTPLLAAASMGHAQVVHQLLFWGAAVDSIDTEGRTVLSIASAQGSVEVVHLLLQRGLDEMHRDNAGWTPLHMAAFEGHREVCELLTEQGARTSEADNDGRQALILAAQEGHIDCIKLLLDYGADIDHMAHDGRNALRVAAIEGHKDIIQMLIEGGSEVNLADGEGRTTLYILALENKLEMAELLLKHNAYVDSTDLEGRSPLHVASWQGHTDMVQLLLDSAAKVNGMDNERRTALQSAAWQGHAKVVKALLERGADVDHTCNQGATALCIAAQEGHIEVVKALLQYGANPHHADQCGRTPMRVAIKGGHHNIKKLLESVGAPSTNGYKDTGTRRSTSSCATSTSSGSGTRNVSGVATNGAVASSSSPSESPDSTIDRCKSSSISNQSSKSSSNLTSSTVSTIPISESQQGLTFTQEIQSTMSRSRREKPERPTHLPVKSKYGNSLQKDKHIKDTIVEIPLTSFDSHLNNNNSNSPKQTKKLPRNKSQPVINTSPKRPDLTRQTSCPSPLKNFVNGKGNSSPAENKVKRNGIVTNPNCSPYRKSPVPLTDTYVSQRRMSDLEFKQAVKISFEGPTTRNGFKKETPL</sequence>
<keyword evidence="1" id="KW-0597">Phosphoprotein</keyword>
<feature type="repeat" description="ANK" evidence="4">
    <location>
        <begin position="575"/>
        <end position="607"/>
    </location>
</feature>
<feature type="compositionally biased region" description="Low complexity" evidence="5">
    <location>
        <begin position="1126"/>
        <end position="1147"/>
    </location>
</feature>
<dbReference type="SUPFAM" id="SSF52540">
    <property type="entry name" value="P-loop containing nucleoside triphosphate hydrolases"/>
    <property type="match status" value="1"/>
</dbReference>
<dbReference type="InterPro" id="IPR056884">
    <property type="entry name" value="NPHP3-like_N"/>
</dbReference>
<dbReference type="InterPro" id="IPR058056">
    <property type="entry name" value="WH_TANC1/2"/>
</dbReference>
<dbReference type="RefSeq" id="XP_019621604.1">
    <property type="nucleotide sequence ID" value="XM_019766045.1"/>
</dbReference>
<dbReference type="SMART" id="SM00248">
    <property type="entry name" value="ANK"/>
    <property type="match status" value="17"/>
</dbReference>
<dbReference type="RefSeq" id="XP_019621600.1">
    <property type="nucleotide sequence ID" value="XM_019766041.1"/>
</dbReference>
<feature type="compositionally biased region" description="Polar residues" evidence="5">
    <location>
        <begin position="1209"/>
        <end position="1222"/>
    </location>
</feature>
<feature type="region of interest" description="Disordered" evidence="5">
    <location>
        <begin position="1209"/>
        <end position="1291"/>
    </location>
</feature>
<evidence type="ECO:0000313" key="9">
    <source>
        <dbReference type="Proteomes" id="UP000515135"/>
    </source>
</evidence>
<accession>A0A6P4XY82</accession>
<evidence type="ECO:0000256" key="1">
    <source>
        <dbReference type="ARBA" id="ARBA00022553"/>
    </source>
</evidence>
<evidence type="ECO:0000256" key="3">
    <source>
        <dbReference type="ARBA" id="ARBA00023043"/>
    </source>
</evidence>
<feature type="repeat" description="ANK" evidence="4">
    <location>
        <begin position="1009"/>
        <end position="1041"/>
    </location>
</feature>
<dbReference type="Pfam" id="PF00023">
    <property type="entry name" value="Ank"/>
    <property type="match status" value="1"/>
</dbReference>
<feature type="repeat" description="ANK" evidence="4">
    <location>
        <begin position="542"/>
        <end position="574"/>
    </location>
</feature>
<keyword evidence="2" id="KW-0677">Repeat</keyword>
<dbReference type="PROSITE" id="PS50088">
    <property type="entry name" value="ANK_REPEAT"/>
    <property type="match status" value="16"/>
</dbReference>
<dbReference type="InterPro" id="IPR058018">
    <property type="entry name" value="AAA_lid_TANC1/2"/>
</dbReference>
<keyword evidence="3 4" id="KW-0040">ANK repeat</keyword>
<evidence type="ECO:0000259" key="8">
    <source>
        <dbReference type="Pfam" id="PF25521"/>
    </source>
</evidence>
<evidence type="ECO:0000256" key="5">
    <source>
        <dbReference type="SAM" id="MobiDB-lite"/>
    </source>
</evidence>
<dbReference type="GeneID" id="109467912"/>
<feature type="compositionally biased region" description="Polar residues" evidence="5">
    <location>
        <begin position="1230"/>
        <end position="1252"/>
    </location>
</feature>
<feature type="repeat" description="ANK" evidence="4">
    <location>
        <begin position="778"/>
        <end position="810"/>
    </location>
</feature>
<dbReference type="RefSeq" id="XP_019621598.1">
    <property type="nucleotide sequence ID" value="XM_019766039.1"/>
</dbReference>
<evidence type="ECO:0000313" key="15">
    <source>
        <dbReference type="RefSeq" id="XP_019621601.1"/>
    </source>
</evidence>
<feature type="repeat" description="ANK" evidence="4">
    <location>
        <begin position="910"/>
        <end position="942"/>
    </location>
</feature>
<feature type="repeat" description="ANK" evidence="4">
    <location>
        <begin position="679"/>
        <end position="711"/>
    </location>
</feature>
<feature type="repeat" description="ANK" evidence="4">
    <location>
        <begin position="811"/>
        <end position="843"/>
    </location>
</feature>
<protein>
    <submittedName>
        <fullName evidence="10 11">Ankyrin repeat domain-containing protein 50-like</fullName>
    </submittedName>
</protein>
<feature type="compositionally biased region" description="Polar residues" evidence="5">
    <location>
        <begin position="1097"/>
        <end position="1108"/>
    </location>
</feature>
<dbReference type="PANTHER" id="PTHR24198">
    <property type="entry name" value="ANKYRIN REPEAT AND PROTEIN KINASE DOMAIN-CONTAINING PROTEIN"/>
    <property type="match status" value="1"/>
</dbReference>
<dbReference type="InterPro" id="IPR002110">
    <property type="entry name" value="Ankyrin_rpt"/>
</dbReference>
<dbReference type="Pfam" id="PF24883">
    <property type="entry name" value="NPHP3_N"/>
    <property type="match status" value="1"/>
</dbReference>
<evidence type="ECO:0000259" key="6">
    <source>
        <dbReference type="Pfam" id="PF24883"/>
    </source>
</evidence>
<feature type="domain" description="TANC1/2-like AAA+ ATPase lid" evidence="7">
    <location>
        <begin position="216"/>
        <end position="300"/>
    </location>
</feature>
<evidence type="ECO:0000259" key="7">
    <source>
        <dbReference type="Pfam" id="PF25520"/>
    </source>
</evidence>
<keyword evidence="9" id="KW-1185">Reference proteome</keyword>
<dbReference type="Gene3D" id="1.25.40.20">
    <property type="entry name" value="Ankyrin repeat-containing domain"/>
    <property type="match status" value="7"/>
</dbReference>
<dbReference type="Pfam" id="PF12796">
    <property type="entry name" value="Ank_2"/>
    <property type="match status" value="4"/>
</dbReference>
<dbReference type="PROSITE" id="PS50297">
    <property type="entry name" value="ANK_REP_REGION"/>
    <property type="match status" value="16"/>
</dbReference>
<feature type="compositionally biased region" description="Low complexity" evidence="5">
    <location>
        <begin position="1079"/>
        <end position="1096"/>
    </location>
</feature>
<dbReference type="PRINTS" id="PR01415">
    <property type="entry name" value="ANKYRIN"/>
</dbReference>
<dbReference type="PANTHER" id="PTHR24198:SF165">
    <property type="entry name" value="ANKYRIN REPEAT-CONTAINING PROTEIN-RELATED"/>
    <property type="match status" value="1"/>
</dbReference>
<feature type="compositionally biased region" description="Low complexity" evidence="5">
    <location>
        <begin position="1109"/>
        <end position="1119"/>
    </location>
</feature>
<dbReference type="KEGG" id="bbel:109467912"/>
<feature type="region of interest" description="Disordered" evidence="5">
    <location>
        <begin position="1063"/>
        <end position="1194"/>
    </location>
</feature>
<evidence type="ECO:0000256" key="2">
    <source>
        <dbReference type="ARBA" id="ARBA00022737"/>
    </source>
</evidence>
<proteinExistence type="predicted"/>
<organism evidence="9 14">
    <name type="scientific">Branchiostoma belcheri</name>
    <name type="common">Amphioxus</name>
    <dbReference type="NCBI Taxonomy" id="7741"/>
    <lineage>
        <taxon>Eukaryota</taxon>
        <taxon>Metazoa</taxon>
        <taxon>Chordata</taxon>
        <taxon>Cephalochordata</taxon>
        <taxon>Leptocardii</taxon>
        <taxon>Amphioxiformes</taxon>
        <taxon>Branchiostomatidae</taxon>
        <taxon>Branchiostoma</taxon>
    </lineage>
</organism>
<feature type="repeat" description="ANK" evidence="4">
    <location>
        <begin position="608"/>
        <end position="640"/>
    </location>
</feature>
<dbReference type="RefSeq" id="XP_019621597.1">
    <property type="nucleotide sequence ID" value="XM_019766038.1"/>
</dbReference>
<evidence type="ECO:0000313" key="14">
    <source>
        <dbReference type="RefSeq" id="XP_019621600.1"/>
    </source>
</evidence>
<feature type="repeat" description="ANK" evidence="4">
    <location>
        <begin position="877"/>
        <end position="909"/>
    </location>
</feature>
<dbReference type="Pfam" id="PF13637">
    <property type="entry name" value="Ank_4"/>
    <property type="match status" value="3"/>
</dbReference>
<dbReference type="Pfam" id="PF25521">
    <property type="entry name" value="WHD_TANC1"/>
    <property type="match status" value="1"/>
</dbReference>
<feature type="repeat" description="ANK" evidence="4">
    <location>
        <begin position="712"/>
        <end position="744"/>
    </location>
</feature>
<feature type="repeat" description="ANK" evidence="4">
    <location>
        <begin position="976"/>
        <end position="1008"/>
    </location>
</feature>
<evidence type="ECO:0000313" key="17">
    <source>
        <dbReference type="RefSeq" id="XP_019621604.1"/>
    </source>
</evidence>
<dbReference type="OrthoDB" id="427518at2759"/>
<gene>
    <name evidence="10 11 12 13 14 15 16 17" type="primary">LOC109467912</name>
</gene>
<evidence type="ECO:0000313" key="12">
    <source>
        <dbReference type="RefSeq" id="XP_019621598.1"/>
    </source>
</evidence>
<feature type="domain" description="TANC1/2-like winged helix" evidence="8">
    <location>
        <begin position="301"/>
        <end position="427"/>
    </location>
</feature>
<evidence type="ECO:0000313" key="16">
    <source>
        <dbReference type="RefSeq" id="XP_019621602.1"/>
    </source>
</evidence>
<dbReference type="Proteomes" id="UP000515135">
    <property type="component" value="Unplaced"/>
</dbReference>
<dbReference type="Pfam" id="PF25520">
    <property type="entry name" value="AAA_lid_TANC1"/>
    <property type="match status" value="1"/>
</dbReference>
<reference evidence="10 11" key="1">
    <citation type="submission" date="2025-04" db="UniProtKB">
        <authorList>
            <consortium name="RefSeq"/>
        </authorList>
    </citation>
    <scope>IDENTIFICATION</scope>
    <source>
        <tissue evidence="10 11">Gonad</tissue>
    </source>
</reference>
<dbReference type="SUPFAM" id="SSF48403">
    <property type="entry name" value="Ankyrin repeat"/>
    <property type="match status" value="2"/>
</dbReference>
<evidence type="ECO:0000256" key="4">
    <source>
        <dbReference type="PROSITE-ProRule" id="PRU00023"/>
    </source>
</evidence>
<dbReference type="GO" id="GO:0005737">
    <property type="term" value="C:cytoplasm"/>
    <property type="evidence" value="ECO:0007669"/>
    <property type="project" value="TreeGrafter"/>
</dbReference>
<evidence type="ECO:0000313" key="11">
    <source>
        <dbReference type="RefSeq" id="XP_019621597.1"/>
    </source>
</evidence>
<dbReference type="InterPro" id="IPR027417">
    <property type="entry name" value="P-loop_NTPase"/>
</dbReference>
<feature type="repeat" description="ANK" evidence="4">
    <location>
        <begin position="745"/>
        <end position="777"/>
    </location>
</feature>
<feature type="repeat" description="ANK" evidence="4">
    <location>
        <begin position="943"/>
        <end position="975"/>
    </location>
</feature>
<dbReference type="RefSeq" id="XP_019621602.1">
    <property type="nucleotide sequence ID" value="XM_019766043.1"/>
</dbReference>
<feature type="compositionally biased region" description="Polar residues" evidence="5">
    <location>
        <begin position="1148"/>
        <end position="1168"/>
    </location>
</feature>
<dbReference type="RefSeq" id="XP_019621599.1">
    <property type="nucleotide sequence ID" value="XM_019766040.1"/>
</dbReference>
<dbReference type="RefSeq" id="XP_019621596.1">
    <property type="nucleotide sequence ID" value="XM_019766037.1"/>
</dbReference>
<feature type="domain" description="Nephrocystin 3-like N-terminal" evidence="6">
    <location>
        <begin position="35"/>
        <end position="197"/>
    </location>
</feature>
<dbReference type="InterPro" id="IPR036770">
    <property type="entry name" value="Ankyrin_rpt-contain_sf"/>
</dbReference>
<evidence type="ECO:0000313" key="10">
    <source>
        <dbReference type="RefSeq" id="XP_019621596.1"/>
    </source>
</evidence>
<feature type="repeat" description="ANK" evidence="4">
    <location>
        <begin position="844"/>
        <end position="876"/>
    </location>
</feature>